<gene>
    <name evidence="3" type="ORF">QTN47_23375</name>
</gene>
<evidence type="ECO:0000313" key="3">
    <source>
        <dbReference type="EMBL" id="MEX6690473.1"/>
    </source>
</evidence>
<dbReference type="EC" id="3.2.1.-" evidence="3"/>
<reference evidence="3 4" key="1">
    <citation type="submission" date="2023-07" db="EMBL/GenBank/DDBJ databases">
        <authorList>
            <person name="Lian W.-H."/>
        </authorList>
    </citation>
    <scope>NUCLEOTIDE SEQUENCE [LARGE SCALE GENOMIC DNA]</scope>
    <source>
        <strain evidence="3 4">SYSU DXS3180</strain>
    </source>
</reference>
<dbReference type="PANTHER" id="PTHR12654:SF0">
    <property type="entry name" value="NON-LYSOSOMAL GLUCOSYLCERAMIDASE"/>
    <property type="match status" value="1"/>
</dbReference>
<keyword evidence="4" id="KW-1185">Reference proteome</keyword>
<name>A0ABV3ZKW1_9BACT</name>
<dbReference type="InterPro" id="IPR024462">
    <property type="entry name" value="GH116_N"/>
</dbReference>
<organism evidence="3 4">
    <name type="scientific">Danxiaibacter flavus</name>
    <dbReference type="NCBI Taxonomy" id="3049108"/>
    <lineage>
        <taxon>Bacteria</taxon>
        <taxon>Pseudomonadati</taxon>
        <taxon>Bacteroidota</taxon>
        <taxon>Chitinophagia</taxon>
        <taxon>Chitinophagales</taxon>
        <taxon>Chitinophagaceae</taxon>
        <taxon>Danxiaibacter</taxon>
    </lineage>
</organism>
<evidence type="ECO:0000259" key="2">
    <source>
        <dbReference type="Pfam" id="PF12215"/>
    </source>
</evidence>
<dbReference type="InterPro" id="IPR052566">
    <property type="entry name" value="Non-lysos_glucosylceramidase"/>
</dbReference>
<sequence>MEEKNKRRSFLKKIALGGIGATIAPTTLFSEETLTEKDDRNKDQQATDKRSYNGVYKGDHLNRVAFPIGGLGAGMFCMEGTGAISHMSVRNKPDIYNEPSMFAAIHVKNLNNASKVIEGPVPQWKFFGQRGTGNGATGTTFGLPRFTNCEFIARFPFGTTRLSDTDIPLSVEIKGWSPFIPTDEDNSSLPAGALEYTFTNKSATSIEAVFSYNTKNFLAADNEGQNMISSIQNGFVLQQTATAEKPHLQASFAIFTDDGNTIVDHCWFRGGWWDPLTMAWNAVKNGSAKSTAPVEKDAPGASLYVPLNLKPGERKTIRLYMTWYVPESDLHVGDIVPDEKKDCDPNSGCCASPEDLGVKNGKKKRRKKL</sequence>
<evidence type="ECO:0000313" key="4">
    <source>
        <dbReference type="Proteomes" id="UP001560573"/>
    </source>
</evidence>
<dbReference type="RefSeq" id="WP_369331885.1">
    <property type="nucleotide sequence ID" value="NZ_JAULBC010000008.1"/>
</dbReference>
<evidence type="ECO:0000256" key="1">
    <source>
        <dbReference type="SAM" id="MobiDB-lite"/>
    </source>
</evidence>
<protein>
    <submittedName>
        <fullName evidence="3">GH116 family glycosyl-hydrolase</fullName>
        <ecNumber evidence="3">3.2.1.-</ecNumber>
    </submittedName>
</protein>
<dbReference type="EMBL" id="JAULBC010000008">
    <property type="protein sequence ID" value="MEX6690473.1"/>
    <property type="molecule type" value="Genomic_DNA"/>
</dbReference>
<feature type="compositionally biased region" description="Basic residues" evidence="1">
    <location>
        <begin position="360"/>
        <end position="369"/>
    </location>
</feature>
<dbReference type="Pfam" id="PF12215">
    <property type="entry name" value="Glyco_hydr_116N"/>
    <property type="match status" value="1"/>
</dbReference>
<feature type="region of interest" description="Disordered" evidence="1">
    <location>
        <begin position="340"/>
        <end position="369"/>
    </location>
</feature>
<dbReference type="PANTHER" id="PTHR12654">
    <property type="entry name" value="BILE ACID BETA-GLUCOSIDASE-RELATED"/>
    <property type="match status" value="1"/>
</dbReference>
<comment type="caution">
    <text evidence="3">The sequence shown here is derived from an EMBL/GenBank/DDBJ whole genome shotgun (WGS) entry which is preliminary data.</text>
</comment>
<feature type="domain" description="Glycosyl-hydrolase family 116 N-terminal" evidence="2">
    <location>
        <begin position="65"/>
        <end position="331"/>
    </location>
</feature>
<keyword evidence="3" id="KW-0378">Hydrolase</keyword>
<dbReference type="Proteomes" id="UP001560573">
    <property type="component" value="Unassembled WGS sequence"/>
</dbReference>
<proteinExistence type="predicted"/>
<dbReference type="GO" id="GO:0016798">
    <property type="term" value="F:hydrolase activity, acting on glycosyl bonds"/>
    <property type="evidence" value="ECO:0007669"/>
    <property type="project" value="UniProtKB-KW"/>
</dbReference>
<keyword evidence="3" id="KW-0326">Glycosidase</keyword>
<accession>A0ABV3ZKW1</accession>